<evidence type="ECO:0000313" key="2">
    <source>
        <dbReference type="EMBL" id="VDK54506.1"/>
    </source>
</evidence>
<evidence type="ECO:0000313" key="3">
    <source>
        <dbReference type="Proteomes" id="UP000271098"/>
    </source>
</evidence>
<dbReference type="EMBL" id="UYRT01014884">
    <property type="protein sequence ID" value="VDK54506.1"/>
    <property type="molecule type" value="Genomic_DNA"/>
</dbReference>
<proteinExistence type="predicted"/>
<dbReference type="Proteomes" id="UP000271098">
    <property type="component" value="Unassembled WGS sequence"/>
</dbReference>
<reference evidence="2 3" key="2">
    <citation type="submission" date="2018-11" db="EMBL/GenBank/DDBJ databases">
        <authorList>
            <consortium name="Pathogen Informatics"/>
        </authorList>
    </citation>
    <scope>NUCLEOTIDE SEQUENCE [LARGE SCALE GENOMIC DNA]</scope>
</reference>
<evidence type="ECO:0000256" key="1">
    <source>
        <dbReference type="SAM" id="Phobius"/>
    </source>
</evidence>
<feature type="transmembrane region" description="Helical" evidence="1">
    <location>
        <begin position="57"/>
        <end position="79"/>
    </location>
</feature>
<sequence>MGSAADFSGLFFTVNILSAPTGRRVRTPVRRPTTTSSHRSDTVCQDQHVVCRHHTSLPPFFCFLLLFFYHINIPILLLVDKDN</sequence>
<name>A0A183DCE0_9BILA</name>
<keyword evidence="3" id="KW-1185">Reference proteome</keyword>
<keyword evidence="1" id="KW-1133">Transmembrane helix</keyword>
<keyword evidence="1" id="KW-0812">Transmembrane</keyword>
<dbReference type="WBParaSite" id="GPUH_0000639001-mRNA-1">
    <property type="protein sequence ID" value="GPUH_0000639001-mRNA-1"/>
    <property type="gene ID" value="GPUH_0000639001"/>
</dbReference>
<keyword evidence="1" id="KW-0472">Membrane</keyword>
<gene>
    <name evidence="2" type="ORF">GPUH_LOCUS6382</name>
</gene>
<organism evidence="4">
    <name type="scientific">Gongylonema pulchrum</name>
    <dbReference type="NCBI Taxonomy" id="637853"/>
    <lineage>
        <taxon>Eukaryota</taxon>
        <taxon>Metazoa</taxon>
        <taxon>Ecdysozoa</taxon>
        <taxon>Nematoda</taxon>
        <taxon>Chromadorea</taxon>
        <taxon>Rhabditida</taxon>
        <taxon>Spirurina</taxon>
        <taxon>Spiruromorpha</taxon>
        <taxon>Spiruroidea</taxon>
        <taxon>Gongylonematidae</taxon>
        <taxon>Gongylonema</taxon>
    </lineage>
</organism>
<protein>
    <submittedName>
        <fullName evidence="4">Secreted protein</fullName>
    </submittedName>
</protein>
<dbReference type="AlphaFoldDB" id="A0A183DCE0"/>
<evidence type="ECO:0000313" key="4">
    <source>
        <dbReference type="WBParaSite" id="GPUH_0000639001-mRNA-1"/>
    </source>
</evidence>
<reference evidence="4" key="1">
    <citation type="submission" date="2016-06" db="UniProtKB">
        <authorList>
            <consortium name="WormBaseParasite"/>
        </authorList>
    </citation>
    <scope>IDENTIFICATION</scope>
</reference>
<accession>A0A183DCE0</accession>